<dbReference type="PANTHER" id="PTHR10877">
    <property type="entry name" value="POLYCYSTIN FAMILY MEMBER"/>
    <property type="match status" value="1"/>
</dbReference>
<keyword evidence="1" id="KW-0472">Membrane</keyword>
<evidence type="ECO:0000256" key="1">
    <source>
        <dbReference type="SAM" id="Phobius"/>
    </source>
</evidence>
<dbReference type="AlphaFoldDB" id="A0A2P4XEV2"/>
<comment type="caution">
    <text evidence="2">The sequence shown here is derived from an EMBL/GenBank/DDBJ whole genome shotgun (WGS) entry which is preliminary data.</text>
</comment>
<keyword evidence="3" id="KW-1185">Reference proteome</keyword>
<sequence>MPWTDLYVILSPDPCVEDDKTKTTSPTITVHDALDVLWHDSQHAWDLRRITIALASLAIFVTGLFVHVPTRIMYSQSHAVLTTLATSGDDTVTDDSPVKFSNIEAIPDVLNWLNNTFVPAVFITEDPFNEPLPENEWGRIAMYNQVLGGVSFEVTQMHQHECKTAQFLRSLYGKCYDSEDTTINDFVMPDNYTAMEARRILEGKGDWLNASTKELLITVPTLNSKIPGYVVTTLKFDFKAGGYIKPSFTTTPMLADHYPTTHTIVIDILIVLWFSPWMLMFAIVGFAMKRYKREWQTDVFDKSAQDGIMRMIRKCIFPDGWLAVDILRGPMVHAFYVVVVFTQLKMTDPKFQQEIISLQDGSSSGYEALNPLIDSFKYIARLSVLIRILATAAVFIQGLRVLNTFRNHTGLSLVSRSIGTALRQCGAFSVTFSVIFMAYAVMEKLGLDLQQKIDLLVEKMAKL</sequence>
<feature type="transmembrane region" description="Helical" evidence="1">
    <location>
        <begin position="50"/>
        <end position="68"/>
    </location>
</feature>
<protein>
    <submittedName>
        <fullName evidence="2">Polycystin Cation Channel (PCC) Family</fullName>
    </submittedName>
</protein>
<dbReference type="InterPro" id="IPR051223">
    <property type="entry name" value="Polycystin"/>
</dbReference>
<feature type="transmembrane region" description="Helical" evidence="1">
    <location>
        <begin position="384"/>
        <end position="401"/>
    </location>
</feature>
<feature type="transmembrane region" description="Helical" evidence="1">
    <location>
        <begin position="421"/>
        <end position="442"/>
    </location>
</feature>
<dbReference type="Proteomes" id="UP000237271">
    <property type="component" value="Unassembled WGS sequence"/>
</dbReference>
<keyword evidence="1" id="KW-0812">Transmembrane</keyword>
<proteinExistence type="predicted"/>
<accession>A0A2P4XEV2</accession>
<dbReference type="PANTHER" id="PTHR10877:SF183">
    <property type="entry name" value="AT14535P-RELATED"/>
    <property type="match status" value="1"/>
</dbReference>
<evidence type="ECO:0000313" key="3">
    <source>
        <dbReference type="Proteomes" id="UP000237271"/>
    </source>
</evidence>
<dbReference type="EMBL" id="NCKW01011198">
    <property type="protein sequence ID" value="POM64085.1"/>
    <property type="molecule type" value="Genomic_DNA"/>
</dbReference>
<name>A0A2P4XEV2_9STRA</name>
<feature type="transmembrane region" description="Helical" evidence="1">
    <location>
        <begin position="264"/>
        <end position="287"/>
    </location>
</feature>
<evidence type="ECO:0000313" key="2">
    <source>
        <dbReference type="EMBL" id="POM64085.1"/>
    </source>
</evidence>
<keyword evidence="1" id="KW-1133">Transmembrane helix</keyword>
<organism evidence="2 3">
    <name type="scientific">Phytophthora palmivora</name>
    <dbReference type="NCBI Taxonomy" id="4796"/>
    <lineage>
        <taxon>Eukaryota</taxon>
        <taxon>Sar</taxon>
        <taxon>Stramenopiles</taxon>
        <taxon>Oomycota</taxon>
        <taxon>Peronosporomycetes</taxon>
        <taxon>Peronosporales</taxon>
        <taxon>Peronosporaceae</taxon>
        <taxon>Phytophthora</taxon>
    </lineage>
</organism>
<dbReference type="OrthoDB" id="89570at2759"/>
<gene>
    <name evidence="2" type="ORF">PHPALM_20440</name>
</gene>
<reference evidence="2 3" key="1">
    <citation type="journal article" date="2017" name="Genome Biol. Evol.">
        <title>Phytophthora megakarya and P. palmivora, closely related causal agents of cacao black pod rot, underwent increases in genome sizes and gene numbers by different mechanisms.</title>
        <authorList>
            <person name="Ali S.S."/>
            <person name="Shao J."/>
            <person name="Lary D.J."/>
            <person name="Kronmiller B."/>
            <person name="Shen D."/>
            <person name="Strem M.D."/>
            <person name="Amoako-Attah I."/>
            <person name="Akrofi A.Y."/>
            <person name="Begoude B.A."/>
            <person name="Ten Hoopen G.M."/>
            <person name="Coulibaly K."/>
            <person name="Kebe B.I."/>
            <person name="Melnick R.L."/>
            <person name="Guiltinan M.J."/>
            <person name="Tyler B.M."/>
            <person name="Meinhardt L.W."/>
            <person name="Bailey B.A."/>
        </authorList>
    </citation>
    <scope>NUCLEOTIDE SEQUENCE [LARGE SCALE GENOMIC DNA]</scope>
    <source>
        <strain evidence="3">sbr112.9</strain>
    </source>
</reference>